<accession>A0A059G1A5</accession>
<dbReference type="InterPro" id="IPR027417">
    <property type="entry name" value="P-loop_NTPase"/>
</dbReference>
<dbReference type="Pfam" id="PF13476">
    <property type="entry name" value="AAA_23"/>
    <property type="match status" value="1"/>
</dbReference>
<dbReference type="STRING" id="1280953.HOC_20188"/>
<dbReference type="OrthoDB" id="7069379at2"/>
<evidence type="ECO:0000313" key="3">
    <source>
        <dbReference type="Proteomes" id="UP000024942"/>
    </source>
</evidence>
<dbReference type="eggNOG" id="COG0419">
    <property type="taxonomic scope" value="Bacteria"/>
</dbReference>
<gene>
    <name evidence="2" type="ORF">HOC_20188</name>
</gene>
<evidence type="ECO:0000313" key="2">
    <source>
        <dbReference type="EMBL" id="KCZ98790.1"/>
    </source>
</evidence>
<protein>
    <recommendedName>
        <fullName evidence="1">Rad50/SbcC-type AAA domain-containing protein</fullName>
    </recommendedName>
</protein>
<dbReference type="AlphaFoldDB" id="A0A059G1A5"/>
<feature type="non-terminal residue" evidence="2">
    <location>
        <position position="119"/>
    </location>
</feature>
<dbReference type="GO" id="GO:0016887">
    <property type="term" value="F:ATP hydrolysis activity"/>
    <property type="evidence" value="ECO:0007669"/>
    <property type="project" value="InterPro"/>
</dbReference>
<dbReference type="GO" id="GO:0006302">
    <property type="term" value="P:double-strand break repair"/>
    <property type="evidence" value="ECO:0007669"/>
    <property type="project" value="InterPro"/>
</dbReference>
<comment type="caution">
    <text evidence="2">The sequence shown here is derived from an EMBL/GenBank/DDBJ whole genome shotgun (WGS) entry which is preliminary data.</text>
</comment>
<sequence>MRLRALRLWNVRKFAGRGVAIENIGNGVNVLSAENEFGKSTSFDALHAVFFQRFSGTPKPVQMLRPYSGGSPQIEVDVETDQGLFRISKKYYNGKSAVITDIATSRIIAHGLPHRGDPP</sequence>
<feature type="domain" description="Rad50/SbcC-type AAA" evidence="1">
    <location>
        <begin position="6"/>
        <end position="96"/>
    </location>
</feature>
<dbReference type="Proteomes" id="UP000024942">
    <property type="component" value="Unassembled WGS sequence"/>
</dbReference>
<name>A0A059G1A5_9PROT</name>
<dbReference type="EMBL" id="ARYL01000082">
    <property type="protein sequence ID" value="KCZ98790.1"/>
    <property type="molecule type" value="Genomic_DNA"/>
</dbReference>
<dbReference type="Gene3D" id="3.40.50.300">
    <property type="entry name" value="P-loop containing nucleotide triphosphate hydrolases"/>
    <property type="match status" value="1"/>
</dbReference>
<evidence type="ECO:0000259" key="1">
    <source>
        <dbReference type="Pfam" id="PF13476"/>
    </source>
</evidence>
<organism evidence="2 3">
    <name type="scientific">Hyphomonas oceanitis SCH89</name>
    <dbReference type="NCBI Taxonomy" id="1280953"/>
    <lineage>
        <taxon>Bacteria</taxon>
        <taxon>Pseudomonadati</taxon>
        <taxon>Pseudomonadota</taxon>
        <taxon>Alphaproteobacteria</taxon>
        <taxon>Hyphomonadales</taxon>
        <taxon>Hyphomonadaceae</taxon>
        <taxon>Hyphomonas</taxon>
    </lineage>
</organism>
<keyword evidence="3" id="KW-1185">Reference proteome</keyword>
<proteinExistence type="predicted"/>
<dbReference type="InterPro" id="IPR038729">
    <property type="entry name" value="Rad50/SbcC_AAA"/>
</dbReference>
<reference evidence="2 3" key="1">
    <citation type="journal article" date="2014" name="Antonie Van Leeuwenhoek">
        <title>Hyphomonas beringensis sp. nov. and Hyphomonas chukchiensis sp. nov., isolated from surface seawater of the Bering Sea and Chukchi Sea.</title>
        <authorList>
            <person name="Li C."/>
            <person name="Lai Q."/>
            <person name="Li G."/>
            <person name="Dong C."/>
            <person name="Wang J."/>
            <person name="Liao Y."/>
            <person name="Shao Z."/>
        </authorList>
    </citation>
    <scope>NUCLEOTIDE SEQUENCE [LARGE SCALE GENOMIC DNA]</scope>
    <source>
        <strain evidence="2 3">SCH89</strain>
    </source>
</reference>